<feature type="domain" description="Protein kinase" evidence="2">
    <location>
        <begin position="1"/>
        <end position="274"/>
    </location>
</feature>
<dbReference type="SUPFAM" id="SSF48403">
    <property type="entry name" value="Ankyrin repeat"/>
    <property type="match status" value="2"/>
</dbReference>
<dbReference type="SMART" id="SM00248">
    <property type="entry name" value="ANK"/>
    <property type="match status" value="11"/>
</dbReference>
<dbReference type="PROSITE" id="PS50011">
    <property type="entry name" value="PROTEIN_KINASE_DOM"/>
    <property type="match status" value="1"/>
</dbReference>
<name>A0A4Z1T942_GIAMU</name>
<dbReference type="InterPro" id="IPR011009">
    <property type="entry name" value="Kinase-like_dom_sf"/>
</dbReference>
<keyword evidence="4" id="KW-1185">Reference proteome</keyword>
<sequence length="724" mass="80844">MADPNSPKSPQYRAVDSEGRFYADERTERTFLNHTLDITGLGRTERRRLVACLAQLPLLNMRNITKYAPFIKGKSSRAYTIQEDVLHGATLYDLIEDHVFHERRFEEDFVWDVLLQLLKGLAYLHEYEGIDGLKGVSHGSLTPECILFDSFGVLKISGLIRSCQNLASIKWAQKTTPYDPPELCENGSRTHICDTYNVARIIHELCTVDSRFGDSAGLSMAHLTRRYAFPEIPNTYSNELYNILSLMSSPDELRPSATSLLANLVVQSRMGEFLTRYGIVFEANNKTELMKAASRNDLATVEELLPYQAGFRDRAGRTALIYAAENQHSAVVQRLARYECRYRVQAAGELKGMTALMYAARSGDLETVRTLIPYEARIETSNGNFALRLAVTLGHIDCGTELFRYEYPLLRKFDWTTLMMTIVFTDSTLTESFIDPEICKQDKRGFTALMLAVTNHRNKLLSRLVEREAGMCNYNKYTALMAAARVGNLEAVIALRDKEAGMRDDMGWTALMYGARANQVETVLALIEAEAEIRSNGQQTAMMIAAQCGHDDIIRVLAPFESGCQDIDGFTAFLYAADRGNMEIVDFLLDLEGSIVSASGYTGLMLAAKKGHLAITKLLVKTQARGVTNSIHKAPGTTALIFACFSGRVAVVEVLLKHEKGMRTQSGLTALMAAVMSKHLDCVSLLIEHEFHIRDRDGRSVLDIETSPEILSLLRAYQSEHGPP</sequence>
<dbReference type="Proteomes" id="UP000315496">
    <property type="component" value="Chromosome 1"/>
</dbReference>
<dbReference type="GO" id="GO:0005524">
    <property type="term" value="F:ATP binding"/>
    <property type="evidence" value="ECO:0007669"/>
    <property type="project" value="InterPro"/>
</dbReference>
<dbReference type="Gene3D" id="1.10.510.10">
    <property type="entry name" value="Transferase(Phosphotransferase) domain 1"/>
    <property type="match status" value="1"/>
</dbReference>
<dbReference type="EMBL" id="VDLU01000001">
    <property type="protein sequence ID" value="TNJ29667.1"/>
    <property type="molecule type" value="Genomic_DNA"/>
</dbReference>
<gene>
    <name evidence="3" type="ORF">GMRT_16321</name>
</gene>
<comment type="caution">
    <text evidence="3">The sequence shown here is derived from an EMBL/GenBank/DDBJ whole genome shotgun (WGS) entry which is preliminary data.</text>
</comment>
<evidence type="ECO:0000313" key="4">
    <source>
        <dbReference type="Proteomes" id="UP000315496"/>
    </source>
</evidence>
<dbReference type="SUPFAM" id="SSF56112">
    <property type="entry name" value="Protein kinase-like (PK-like)"/>
    <property type="match status" value="1"/>
</dbReference>
<evidence type="ECO:0000256" key="1">
    <source>
        <dbReference type="PROSITE-ProRule" id="PRU00023"/>
    </source>
</evidence>
<evidence type="ECO:0000259" key="2">
    <source>
        <dbReference type="PROSITE" id="PS50011"/>
    </source>
</evidence>
<keyword evidence="3" id="KW-0808">Transferase</keyword>
<dbReference type="VEuPathDB" id="GiardiaDB:GMRT_16321"/>
<dbReference type="AlphaFoldDB" id="A0A4Z1T942"/>
<evidence type="ECO:0000313" key="3">
    <source>
        <dbReference type="EMBL" id="TNJ29667.1"/>
    </source>
</evidence>
<organism evidence="3 4">
    <name type="scientific">Giardia muris</name>
    <dbReference type="NCBI Taxonomy" id="5742"/>
    <lineage>
        <taxon>Eukaryota</taxon>
        <taxon>Metamonada</taxon>
        <taxon>Diplomonadida</taxon>
        <taxon>Hexamitidae</taxon>
        <taxon>Giardiinae</taxon>
        <taxon>Giardia</taxon>
    </lineage>
</organism>
<dbReference type="Gene3D" id="1.25.40.20">
    <property type="entry name" value="Ankyrin repeat-containing domain"/>
    <property type="match status" value="3"/>
</dbReference>
<dbReference type="Pfam" id="PF00023">
    <property type="entry name" value="Ank"/>
    <property type="match status" value="1"/>
</dbReference>
<keyword evidence="1" id="KW-0040">ANK repeat</keyword>
<protein>
    <submittedName>
        <fullName evidence="3">Kinase, NEK</fullName>
    </submittedName>
</protein>
<dbReference type="PANTHER" id="PTHR24120:SF4">
    <property type="entry name" value="GH07239P"/>
    <property type="match status" value="1"/>
</dbReference>
<dbReference type="Pfam" id="PF12796">
    <property type="entry name" value="Ank_2"/>
    <property type="match status" value="4"/>
</dbReference>
<proteinExistence type="predicted"/>
<dbReference type="InterPro" id="IPR002110">
    <property type="entry name" value="Ankyrin_rpt"/>
</dbReference>
<dbReference type="SMART" id="SM00220">
    <property type="entry name" value="S_TKc"/>
    <property type="match status" value="1"/>
</dbReference>
<dbReference type="Pfam" id="PF00069">
    <property type="entry name" value="Pkinase"/>
    <property type="match status" value="1"/>
</dbReference>
<reference evidence="3 4" key="1">
    <citation type="submission" date="2019-05" db="EMBL/GenBank/DDBJ databases">
        <title>The compact genome of Giardia muris reveals important steps in the evolution of intestinal protozoan parasites.</title>
        <authorList>
            <person name="Xu F."/>
            <person name="Jimenez-Gonzalez A."/>
            <person name="Einarsson E."/>
            <person name="Astvaldsson A."/>
            <person name="Peirasmaki D."/>
            <person name="Eckmann L."/>
            <person name="Andersson J.O."/>
            <person name="Svard S.G."/>
            <person name="Jerlstrom-Hultqvist J."/>
        </authorList>
    </citation>
    <scope>NUCLEOTIDE SEQUENCE [LARGE SCALE GENOMIC DNA]</scope>
    <source>
        <strain evidence="3 4">Roberts-Thomson</strain>
    </source>
</reference>
<feature type="repeat" description="ANK" evidence="1">
    <location>
        <begin position="351"/>
        <end position="383"/>
    </location>
</feature>
<dbReference type="PANTHER" id="PTHR24120">
    <property type="entry name" value="GH07239P"/>
    <property type="match status" value="1"/>
</dbReference>
<dbReference type="InterPro" id="IPR000719">
    <property type="entry name" value="Prot_kinase_dom"/>
</dbReference>
<dbReference type="OrthoDB" id="194358at2759"/>
<dbReference type="PROSITE" id="PS50297">
    <property type="entry name" value="ANK_REP_REGION"/>
    <property type="match status" value="1"/>
</dbReference>
<dbReference type="InterPro" id="IPR036770">
    <property type="entry name" value="Ankyrin_rpt-contain_sf"/>
</dbReference>
<dbReference type="PROSITE" id="PS50088">
    <property type="entry name" value="ANK_REPEAT"/>
    <property type="match status" value="1"/>
</dbReference>
<dbReference type="Gene3D" id="3.30.200.20">
    <property type="entry name" value="Phosphorylase Kinase, domain 1"/>
    <property type="match status" value="1"/>
</dbReference>
<keyword evidence="3" id="KW-0418">Kinase</keyword>
<dbReference type="GO" id="GO:0004672">
    <property type="term" value="F:protein kinase activity"/>
    <property type="evidence" value="ECO:0007669"/>
    <property type="project" value="InterPro"/>
</dbReference>
<accession>A0A4Z1T942</accession>